<keyword evidence="6 7" id="KW-0472">Membrane</keyword>
<evidence type="ECO:0000313" key="9">
    <source>
        <dbReference type="Proteomes" id="UP000195221"/>
    </source>
</evidence>
<keyword evidence="5 7" id="KW-1133">Transmembrane helix</keyword>
<feature type="transmembrane region" description="Helical" evidence="7">
    <location>
        <begin position="287"/>
        <end position="306"/>
    </location>
</feature>
<evidence type="ECO:0000256" key="2">
    <source>
        <dbReference type="ARBA" id="ARBA00022448"/>
    </source>
</evidence>
<dbReference type="PANTHER" id="PTHR43549">
    <property type="entry name" value="MULTIDRUG RESISTANCE PROTEIN YPNP-RELATED"/>
    <property type="match status" value="1"/>
</dbReference>
<feature type="transmembrane region" description="Helical" evidence="7">
    <location>
        <begin position="419"/>
        <end position="444"/>
    </location>
</feature>
<feature type="transmembrane region" description="Helical" evidence="7">
    <location>
        <begin position="103"/>
        <end position="125"/>
    </location>
</feature>
<evidence type="ECO:0000256" key="6">
    <source>
        <dbReference type="ARBA" id="ARBA00023136"/>
    </source>
</evidence>
<feature type="transmembrane region" description="Helical" evidence="7">
    <location>
        <begin position="145"/>
        <end position="165"/>
    </location>
</feature>
<organism evidence="8 9">
    <name type="scientific">Caballeronia sordidicola</name>
    <name type="common">Burkholderia sordidicola</name>
    <dbReference type="NCBI Taxonomy" id="196367"/>
    <lineage>
        <taxon>Bacteria</taxon>
        <taxon>Pseudomonadati</taxon>
        <taxon>Pseudomonadota</taxon>
        <taxon>Betaproteobacteria</taxon>
        <taxon>Burkholderiales</taxon>
        <taxon>Burkholderiaceae</taxon>
        <taxon>Caballeronia</taxon>
    </lineage>
</organism>
<evidence type="ECO:0000313" key="8">
    <source>
        <dbReference type="EMBL" id="OTP65343.1"/>
    </source>
</evidence>
<feature type="transmembrane region" description="Helical" evidence="7">
    <location>
        <begin position="177"/>
        <end position="198"/>
    </location>
</feature>
<keyword evidence="3" id="KW-1003">Cell membrane</keyword>
<evidence type="ECO:0000256" key="7">
    <source>
        <dbReference type="SAM" id="Phobius"/>
    </source>
</evidence>
<feature type="transmembrane region" description="Helical" evidence="7">
    <location>
        <begin position="359"/>
        <end position="380"/>
    </location>
</feature>
<gene>
    <name evidence="8" type="ORF">PAMC26577_39600</name>
</gene>
<feature type="transmembrane region" description="Helical" evidence="7">
    <location>
        <begin position="21"/>
        <end position="50"/>
    </location>
</feature>
<evidence type="ECO:0000256" key="3">
    <source>
        <dbReference type="ARBA" id="ARBA00022475"/>
    </source>
</evidence>
<dbReference type="RefSeq" id="WP_083637849.1">
    <property type="nucleotide sequence ID" value="NZ_MSRG01000026.1"/>
</dbReference>
<feature type="transmembrane region" description="Helical" evidence="7">
    <location>
        <begin position="326"/>
        <end position="347"/>
    </location>
</feature>
<dbReference type="InterPro" id="IPR002528">
    <property type="entry name" value="MATE_fam"/>
</dbReference>
<dbReference type="GO" id="GO:0042910">
    <property type="term" value="F:xenobiotic transmembrane transporter activity"/>
    <property type="evidence" value="ECO:0007669"/>
    <property type="project" value="InterPro"/>
</dbReference>
<dbReference type="InterPro" id="IPR048279">
    <property type="entry name" value="MdtK-like"/>
</dbReference>
<dbReference type="AlphaFoldDB" id="A0A242M2K0"/>
<evidence type="ECO:0000256" key="1">
    <source>
        <dbReference type="ARBA" id="ARBA00004429"/>
    </source>
</evidence>
<dbReference type="InterPro" id="IPR052031">
    <property type="entry name" value="Membrane_Transporter-Flippase"/>
</dbReference>
<dbReference type="GO" id="GO:0005886">
    <property type="term" value="C:plasma membrane"/>
    <property type="evidence" value="ECO:0007669"/>
    <property type="project" value="UniProtKB-SubCell"/>
</dbReference>
<keyword evidence="4 7" id="KW-0812">Transmembrane</keyword>
<dbReference type="EMBL" id="NBTZ01000181">
    <property type="protein sequence ID" value="OTP65343.1"/>
    <property type="molecule type" value="Genomic_DNA"/>
</dbReference>
<keyword evidence="2" id="KW-0813">Transport</keyword>
<protein>
    <submittedName>
        <fullName evidence="8">Multidrug and toxin extrusion (MATE) family efflux pump YdhE/NorM</fullName>
    </submittedName>
</protein>
<comment type="caution">
    <text evidence="8">The sequence shown here is derived from an EMBL/GenBank/DDBJ whole genome shotgun (WGS) entry which is preliminary data.</text>
</comment>
<feature type="transmembrane region" description="Helical" evidence="7">
    <location>
        <begin position="392"/>
        <end position="413"/>
    </location>
</feature>
<sequence>MTSRRQPDFARSSARFVTGSTLRHVVVMASTGAIGLMAVFAVDLVNLFYISLLGDTSIAAAVGFAGTINFFITAISIGMTIGVSATVARLLGAGQRMKARQVASASLVLMIAVTIVLSAATLLFLDPILRALGAAGETRTLTRSFLMITAPTYVFLAIGMCTAALMRSVGDARRAMAVTLMAAVVTAVLDPILIFGFHLGLTGAAISNDIARLALAAVGLHGAMRVNDLIGPVRFSRLWSNSQPVMKVALPAVLTNLATPVASAYVTHAMARFGAAAVAGQATVDRITPVAFALIFALTGAVGPIIAQNLGAGRADRIRETIRNSLVFVLLTVAVAWLVLALVQNGLIRAFSARGDTAMIIRVFCSWLVASYAFVGCLFVANATFNNLDRPLLSTVFNWGRATLGTLPFVAVGMKYGPVGVLIGIAASNAVFGTMAMFVAFIVVKRLPMGDCAAMARKDSNRLEQSSVNVPGAAVGNTVAPDVELKEFPVQGR</sequence>
<proteinExistence type="predicted"/>
<dbReference type="PANTHER" id="PTHR43549:SF3">
    <property type="entry name" value="MULTIDRUG RESISTANCE PROTEIN YPNP-RELATED"/>
    <property type="match status" value="1"/>
</dbReference>
<evidence type="ECO:0000256" key="4">
    <source>
        <dbReference type="ARBA" id="ARBA00022692"/>
    </source>
</evidence>
<dbReference type="GO" id="GO:0015297">
    <property type="term" value="F:antiporter activity"/>
    <property type="evidence" value="ECO:0007669"/>
    <property type="project" value="InterPro"/>
</dbReference>
<reference evidence="8 9" key="1">
    <citation type="submission" date="2017-03" db="EMBL/GenBank/DDBJ databases">
        <title>Genome analysis of strain PAMC 26577.</title>
        <authorList>
            <person name="Oh H.-M."/>
            <person name="Yang J.-A."/>
        </authorList>
    </citation>
    <scope>NUCLEOTIDE SEQUENCE [LARGE SCALE GENOMIC DNA]</scope>
    <source>
        <strain evidence="8 9">PAMC 26577</strain>
    </source>
</reference>
<dbReference type="Pfam" id="PF01554">
    <property type="entry name" value="MatE"/>
    <property type="match status" value="2"/>
</dbReference>
<evidence type="ECO:0000256" key="5">
    <source>
        <dbReference type="ARBA" id="ARBA00022989"/>
    </source>
</evidence>
<accession>A0A242M2K0</accession>
<dbReference type="PIRSF" id="PIRSF006603">
    <property type="entry name" value="DinF"/>
    <property type="match status" value="1"/>
</dbReference>
<name>A0A242M2K0_CABSO</name>
<dbReference type="Proteomes" id="UP000195221">
    <property type="component" value="Unassembled WGS sequence"/>
</dbReference>
<comment type="subcellular location">
    <subcellularLocation>
        <location evidence="1">Cell inner membrane</location>
        <topology evidence="1">Multi-pass membrane protein</topology>
    </subcellularLocation>
</comment>